<evidence type="ECO:0000256" key="1">
    <source>
        <dbReference type="ARBA" id="ARBA00013487"/>
    </source>
</evidence>
<dbReference type="InterPro" id="IPR000008">
    <property type="entry name" value="C2_dom"/>
</dbReference>
<gene>
    <name evidence="7" type="ORF">M9Y10_027929</name>
</gene>
<evidence type="ECO:0000256" key="4">
    <source>
        <dbReference type="ARBA" id="ARBA00043946"/>
    </source>
</evidence>
<dbReference type="Pfam" id="PF00168">
    <property type="entry name" value="C2"/>
    <property type="match status" value="1"/>
</dbReference>
<dbReference type="SMART" id="SM00239">
    <property type="entry name" value="C2"/>
    <property type="match status" value="1"/>
</dbReference>
<dbReference type="Pfam" id="PF02162">
    <property type="entry name" value="XYPPX"/>
    <property type="match status" value="4"/>
</dbReference>
<dbReference type="PRINTS" id="PR00239">
    <property type="entry name" value="RHODOPSNTAIL"/>
</dbReference>
<sequence length="230" mass="25204">MAFKLHVRVVEATDIAKMDANASDPYCILRTSSETMKTRVIKNNMHPRWNQEFHFSIGSPTVGALDIKMRDKDIMKDDDMSTLNIQLCSLPIGQVIDQWYDMIPCKRVKKGGRIHLVLQVAPNGAPPFVPQAAPQPGFYPGAPVGYGPYPGAPVGYPPQGFPPQGYPPQGMPPQGYPPQGYPPQGFPPQGMPPQGYPPQGYPPQGFPPQGMPPQGYPPQGYPPQYPPGRM</sequence>
<evidence type="ECO:0000256" key="5">
    <source>
        <dbReference type="SAM" id="MobiDB-lite"/>
    </source>
</evidence>
<feature type="domain" description="C2" evidence="6">
    <location>
        <begin position="1"/>
        <end position="100"/>
    </location>
</feature>
<protein>
    <recommendedName>
        <fullName evidence="1">Rhodopsin</fullName>
    </recommendedName>
</protein>
<dbReference type="SUPFAM" id="SSF49562">
    <property type="entry name" value="C2 domain (Calcium/lipid-binding domain, CaLB)"/>
    <property type="match status" value="1"/>
</dbReference>
<keyword evidence="3" id="KW-0106">Calcium</keyword>
<accession>A0ABR2H4G2</accession>
<keyword evidence="8" id="KW-1185">Reference proteome</keyword>
<evidence type="ECO:0000259" key="6">
    <source>
        <dbReference type="PROSITE" id="PS50004"/>
    </source>
</evidence>
<reference evidence="7 8" key="1">
    <citation type="submission" date="2024-04" db="EMBL/GenBank/DDBJ databases">
        <title>Tritrichomonas musculus Genome.</title>
        <authorList>
            <person name="Alves-Ferreira E."/>
            <person name="Grigg M."/>
            <person name="Lorenzi H."/>
            <person name="Galac M."/>
        </authorList>
    </citation>
    <scope>NUCLEOTIDE SEQUENCE [LARGE SCALE GENOMIC DNA]</scope>
    <source>
        <strain evidence="7 8">EAF2021</strain>
    </source>
</reference>
<comment type="subcellular location">
    <subcellularLocation>
        <location evidence="4">Cell projection</location>
        <location evidence="4">Rhabdomere membrane</location>
        <topology evidence="4">Multi-pass membrane protein</topology>
    </subcellularLocation>
</comment>
<comment type="caution">
    <text evidence="7">The sequence shown here is derived from an EMBL/GenBank/DDBJ whole genome shotgun (WGS) entry which is preliminary data.</text>
</comment>
<keyword evidence="2" id="KW-0479">Metal-binding</keyword>
<dbReference type="Gene3D" id="2.60.40.150">
    <property type="entry name" value="C2 domain"/>
    <property type="match status" value="1"/>
</dbReference>
<dbReference type="PANTHER" id="PTHR45911:SF4">
    <property type="entry name" value="MULTIPLE C2 AND TRANSMEMBRANE DOMAIN-CONTAINING PROTEIN"/>
    <property type="match status" value="1"/>
</dbReference>
<dbReference type="PROSITE" id="PS50004">
    <property type="entry name" value="C2"/>
    <property type="match status" value="1"/>
</dbReference>
<evidence type="ECO:0000256" key="2">
    <source>
        <dbReference type="ARBA" id="ARBA00022723"/>
    </source>
</evidence>
<evidence type="ECO:0000313" key="8">
    <source>
        <dbReference type="Proteomes" id="UP001470230"/>
    </source>
</evidence>
<dbReference type="EMBL" id="JAPFFF010000043">
    <property type="protein sequence ID" value="KAK8841088.1"/>
    <property type="molecule type" value="Genomic_DNA"/>
</dbReference>
<dbReference type="InterPro" id="IPR035892">
    <property type="entry name" value="C2_domain_sf"/>
</dbReference>
<dbReference type="InterPro" id="IPR006031">
    <property type="entry name" value="XYPPX"/>
</dbReference>
<organism evidence="7 8">
    <name type="scientific">Tritrichomonas musculus</name>
    <dbReference type="NCBI Taxonomy" id="1915356"/>
    <lineage>
        <taxon>Eukaryota</taxon>
        <taxon>Metamonada</taxon>
        <taxon>Parabasalia</taxon>
        <taxon>Tritrichomonadida</taxon>
        <taxon>Tritrichomonadidae</taxon>
        <taxon>Tritrichomonas</taxon>
    </lineage>
</organism>
<dbReference type="Proteomes" id="UP001470230">
    <property type="component" value="Unassembled WGS sequence"/>
</dbReference>
<feature type="region of interest" description="Disordered" evidence="5">
    <location>
        <begin position="155"/>
        <end position="230"/>
    </location>
</feature>
<evidence type="ECO:0000256" key="3">
    <source>
        <dbReference type="ARBA" id="ARBA00022837"/>
    </source>
</evidence>
<dbReference type="PANTHER" id="PTHR45911">
    <property type="entry name" value="C2 DOMAIN-CONTAINING PROTEIN"/>
    <property type="match status" value="1"/>
</dbReference>
<name>A0ABR2H4G2_9EUKA</name>
<proteinExistence type="predicted"/>
<evidence type="ECO:0000313" key="7">
    <source>
        <dbReference type="EMBL" id="KAK8841088.1"/>
    </source>
</evidence>